<comment type="subcellular location">
    <subcellularLocation>
        <location evidence="1">Cell outer membrane</location>
    </subcellularLocation>
</comment>
<protein>
    <submittedName>
        <fullName evidence="8 9">SusD family</fullName>
    </submittedName>
</protein>
<dbReference type="Pfam" id="PF07980">
    <property type="entry name" value="SusD_RagB"/>
    <property type="match status" value="1"/>
</dbReference>
<evidence type="ECO:0000313" key="10">
    <source>
        <dbReference type="Proteomes" id="UP000095591"/>
    </source>
</evidence>
<dbReference type="EMBL" id="CYXP01000001">
    <property type="protein sequence ID" value="CUM78302.1"/>
    <property type="molecule type" value="Genomic_DNA"/>
</dbReference>
<dbReference type="Gene3D" id="1.25.40.390">
    <property type="match status" value="1"/>
</dbReference>
<dbReference type="PROSITE" id="PS51257">
    <property type="entry name" value="PROKAR_LIPOPROTEIN"/>
    <property type="match status" value="1"/>
</dbReference>
<evidence type="ECO:0000256" key="5">
    <source>
        <dbReference type="ARBA" id="ARBA00023237"/>
    </source>
</evidence>
<evidence type="ECO:0000259" key="7">
    <source>
        <dbReference type="Pfam" id="PF14322"/>
    </source>
</evidence>
<dbReference type="RefSeq" id="WP_044545791.1">
    <property type="nucleotide sequence ID" value="NZ_AP019729.1"/>
</dbReference>
<keyword evidence="5" id="KW-0998">Cell outer membrane</keyword>
<organism evidence="8 10">
    <name type="scientific">Parabacteroides distasonis</name>
    <dbReference type="NCBI Taxonomy" id="823"/>
    <lineage>
        <taxon>Bacteria</taxon>
        <taxon>Pseudomonadati</taxon>
        <taxon>Bacteroidota</taxon>
        <taxon>Bacteroidia</taxon>
        <taxon>Bacteroidales</taxon>
        <taxon>Tannerellaceae</taxon>
        <taxon>Parabacteroides</taxon>
    </lineage>
</organism>
<reference evidence="9 11" key="2">
    <citation type="journal article" date="2019" name="Nat. Med.">
        <title>A library of human gut bacterial isolates paired with longitudinal multiomics data enables mechanistic microbiome research.</title>
        <authorList>
            <person name="Poyet M."/>
            <person name="Groussin M."/>
            <person name="Gibbons S.M."/>
            <person name="Avila-Pacheco J."/>
            <person name="Jiang X."/>
            <person name="Kearney S.M."/>
            <person name="Perrotta A.R."/>
            <person name="Berdy B."/>
            <person name="Zhao S."/>
            <person name="Lieberman T.D."/>
            <person name="Swanson P.K."/>
            <person name="Smith M."/>
            <person name="Roesemann S."/>
            <person name="Alexander J.E."/>
            <person name="Rich S.A."/>
            <person name="Livny J."/>
            <person name="Vlamakis H."/>
            <person name="Clish C."/>
            <person name="Bullock K."/>
            <person name="Deik A."/>
            <person name="Scott J."/>
            <person name="Pierce K.A."/>
            <person name="Xavier R.J."/>
            <person name="Alm E.J."/>
        </authorList>
    </citation>
    <scope>NUCLEOTIDE SEQUENCE [LARGE SCALE GENOMIC DNA]</scope>
    <source>
        <strain evidence="9 11">BIOML-A41</strain>
    </source>
</reference>
<feature type="domain" description="RagB/SusD" evidence="6">
    <location>
        <begin position="275"/>
        <end position="563"/>
    </location>
</feature>
<evidence type="ECO:0000313" key="11">
    <source>
        <dbReference type="Proteomes" id="UP000463337"/>
    </source>
</evidence>
<dbReference type="Proteomes" id="UP000463337">
    <property type="component" value="Unassembled WGS sequence"/>
</dbReference>
<sequence length="563" mass="63568">MKKIAIVALAAAATFITSCDIERLPYDKYTEDKIMEDKDAAVDVLLNGCYAKLKKASEHLHYCGEFPGDNVCKDKPTTNPFGTYFTYQHTVNNGGLTTVWNSAYNIISQTSSLMKMINEGESAELDQKLGEAYYMRGMMYFYLCRVFGRPYYQEPEKNLGLPIVNGMPEDMDNLDLPDRSSVKDTYDQALSDLKKAEELMTTFKSTAYASKYAAQALLAKVYMYMSGTFENPNKEYAQLSYDYANTVIESGQFSMLDRANFMRYNEFAPDAASQTETIFAVKFIASDWEDWGDPLGSMYAEIDGQGWGEVYASAKYMDLLHETGKGTDAREAFIHPQYKEDANGNQIPAFRFVANLYTDGKISGYVYRQGETKEVGGKLIATVDGEEYTLTPVDVDNKRYSISYKGETYEGDYDYFMLESQGNPKFYSYKCSKQDGYPHLYSPVISRLGELYLIRAEASAKLGNYTKALADLNTVRTRSLPNAGYKSLDATNAHELIMKERQLELAYEADRGFDVYRVGDTMKRHYPGFHDGVPEYPATSPLAIQYIPQSEINAYPGTLTQNP</sequence>
<feature type="domain" description="SusD-like N-terminal" evidence="7">
    <location>
        <begin position="40"/>
        <end position="223"/>
    </location>
</feature>
<evidence type="ECO:0000313" key="8">
    <source>
        <dbReference type="EMBL" id="CUM78302.1"/>
    </source>
</evidence>
<comment type="similarity">
    <text evidence="2">Belongs to the SusD family.</text>
</comment>
<dbReference type="GeneID" id="93525599"/>
<dbReference type="AlphaFoldDB" id="A0A173RK61"/>
<reference evidence="8 10" key="1">
    <citation type="submission" date="2015-09" db="EMBL/GenBank/DDBJ databases">
        <authorList>
            <consortium name="Pathogen Informatics"/>
        </authorList>
    </citation>
    <scope>NUCLEOTIDE SEQUENCE [LARGE SCALE GENOMIC DNA]</scope>
    <source>
        <strain evidence="8 10">2789STDY5608872</strain>
    </source>
</reference>
<keyword evidence="3" id="KW-0732">Signal</keyword>
<evidence type="ECO:0000256" key="2">
    <source>
        <dbReference type="ARBA" id="ARBA00006275"/>
    </source>
</evidence>
<evidence type="ECO:0000256" key="4">
    <source>
        <dbReference type="ARBA" id="ARBA00023136"/>
    </source>
</evidence>
<evidence type="ECO:0000313" key="9">
    <source>
        <dbReference type="EMBL" id="MRY58408.1"/>
    </source>
</evidence>
<dbReference type="Pfam" id="PF14322">
    <property type="entry name" value="SusD-like_3"/>
    <property type="match status" value="1"/>
</dbReference>
<evidence type="ECO:0000256" key="1">
    <source>
        <dbReference type="ARBA" id="ARBA00004442"/>
    </source>
</evidence>
<dbReference type="GO" id="GO:0009279">
    <property type="term" value="C:cell outer membrane"/>
    <property type="evidence" value="ECO:0007669"/>
    <property type="project" value="UniProtKB-SubCell"/>
</dbReference>
<dbReference type="EMBL" id="WKLT01000008">
    <property type="protein sequence ID" value="MRY58408.1"/>
    <property type="molecule type" value="Genomic_DNA"/>
</dbReference>
<dbReference type="InterPro" id="IPR012944">
    <property type="entry name" value="SusD_RagB_dom"/>
</dbReference>
<name>A0A173RK61_PARDI</name>
<gene>
    <name evidence="8" type="ORF">ERS852429_00549</name>
    <name evidence="9" type="ORF">GKD59_10925</name>
</gene>
<dbReference type="InterPro" id="IPR011990">
    <property type="entry name" value="TPR-like_helical_dom_sf"/>
</dbReference>
<evidence type="ECO:0000256" key="3">
    <source>
        <dbReference type="ARBA" id="ARBA00022729"/>
    </source>
</evidence>
<accession>A0A173RK61</accession>
<proteinExistence type="inferred from homology"/>
<keyword evidence="4" id="KW-0472">Membrane</keyword>
<evidence type="ECO:0000259" key="6">
    <source>
        <dbReference type="Pfam" id="PF07980"/>
    </source>
</evidence>
<dbReference type="SUPFAM" id="SSF48452">
    <property type="entry name" value="TPR-like"/>
    <property type="match status" value="1"/>
</dbReference>
<dbReference type="InterPro" id="IPR033985">
    <property type="entry name" value="SusD-like_N"/>
</dbReference>
<dbReference type="Proteomes" id="UP000095591">
    <property type="component" value="Unassembled WGS sequence"/>
</dbReference>